<dbReference type="GO" id="GO:0016020">
    <property type="term" value="C:membrane"/>
    <property type="evidence" value="ECO:0007669"/>
    <property type="project" value="UniProtKB-SubCell"/>
</dbReference>
<evidence type="ECO:0000256" key="7">
    <source>
        <dbReference type="SAM" id="Phobius"/>
    </source>
</evidence>
<evidence type="ECO:0000256" key="3">
    <source>
        <dbReference type="ARBA" id="ARBA00014451"/>
    </source>
</evidence>
<comment type="subcellular location">
    <subcellularLocation>
        <location evidence="1">Membrane</location>
        <topology evidence="1">Single-pass membrane protein</topology>
    </subcellularLocation>
</comment>
<evidence type="ECO:0000256" key="2">
    <source>
        <dbReference type="ARBA" id="ARBA00009328"/>
    </source>
</evidence>
<dbReference type="KEGG" id="ccin:107272109"/>
<dbReference type="Pfam" id="PF14937">
    <property type="entry name" value="DUF4500"/>
    <property type="match status" value="1"/>
</dbReference>
<protein>
    <recommendedName>
        <fullName evidence="3">Small integral membrane protein 8</fullName>
    </recommendedName>
</protein>
<comment type="similarity">
    <text evidence="2">Belongs to the SMIM8 family.</text>
</comment>
<keyword evidence="6 7" id="KW-0472">Membrane</keyword>
<accession>A0AAJ7C8C8</accession>
<evidence type="ECO:0000313" key="9">
    <source>
        <dbReference type="RefSeq" id="XP_015604404.1"/>
    </source>
</evidence>
<organism evidence="8 12">
    <name type="scientific">Cephus cinctus</name>
    <name type="common">Wheat stem sawfly</name>
    <dbReference type="NCBI Taxonomy" id="211228"/>
    <lineage>
        <taxon>Eukaryota</taxon>
        <taxon>Metazoa</taxon>
        <taxon>Ecdysozoa</taxon>
        <taxon>Arthropoda</taxon>
        <taxon>Hexapoda</taxon>
        <taxon>Insecta</taxon>
        <taxon>Pterygota</taxon>
        <taxon>Neoptera</taxon>
        <taxon>Endopterygota</taxon>
        <taxon>Hymenoptera</taxon>
        <taxon>Cephoidea</taxon>
        <taxon>Cephidae</taxon>
        <taxon>Cephus</taxon>
    </lineage>
</organism>
<evidence type="ECO:0000256" key="4">
    <source>
        <dbReference type="ARBA" id="ARBA00022692"/>
    </source>
</evidence>
<dbReference type="AlphaFoldDB" id="A0AAJ7C8C8"/>
<dbReference type="Proteomes" id="UP000694920">
    <property type="component" value="Unplaced"/>
</dbReference>
<evidence type="ECO:0000256" key="1">
    <source>
        <dbReference type="ARBA" id="ARBA00004167"/>
    </source>
</evidence>
<proteinExistence type="inferred from homology"/>
<sequence>MGKKETNASPGDGLRSLRSTMLFRAINYELYVKPNSVIMAMGIVAIAGCAGYILYMRSKYENMGYYSAVAVDGSETFKKKVSKWED</sequence>
<evidence type="ECO:0000256" key="5">
    <source>
        <dbReference type="ARBA" id="ARBA00022989"/>
    </source>
</evidence>
<dbReference type="RefSeq" id="XP_024945409.1">
    <property type="nucleotide sequence ID" value="XM_025089641.1"/>
</dbReference>
<dbReference type="RefSeq" id="XP_015604431.1">
    <property type="nucleotide sequence ID" value="XM_015748945.2"/>
</dbReference>
<evidence type="ECO:0000313" key="11">
    <source>
        <dbReference type="RefSeq" id="XP_015604421.1"/>
    </source>
</evidence>
<keyword evidence="4 7" id="KW-0812">Transmembrane</keyword>
<dbReference type="PANTHER" id="PTHR14274">
    <property type="entry name" value="SMALL INTEGRAL MEMBRANE PROTEIN 8"/>
    <property type="match status" value="1"/>
</dbReference>
<evidence type="ECO:0000256" key="6">
    <source>
        <dbReference type="ARBA" id="ARBA00023136"/>
    </source>
</evidence>
<evidence type="ECO:0000313" key="12">
    <source>
        <dbReference type="RefSeq" id="XP_015604431.1"/>
    </source>
</evidence>
<evidence type="ECO:0000313" key="13">
    <source>
        <dbReference type="RefSeq" id="XP_024945409.1"/>
    </source>
</evidence>
<evidence type="ECO:0000313" key="8">
    <source>
        <dbReference type="Proteomes" id="UP000694920"/>
    </source>
</evidence>
<dbReference type="InterPro" id="IPR026686">
    <property type="entry name" value="UPF0708"/>
</dbReference>
<keyword evidence="5 7" id="KW-1133">Transmembrane helix</keyword>
<gene>
    <name evidence="9 10 11 12 13" type="primary">LOC107272109</name>
</gene>
<evidence type="ECO:0000313" key="10">
    <source>
        <dbReference type="RefSeq" id="XP_015604413.1"/>
    </source>
</evidence>
<dbReference type="RefSeq" id="XP_015604413.1">
    <property type="nucleotide sequence ID" value="XM_015748927.2"/>
</dbReference>
<dbReference type="GeneID" id="107272109"/>
<reference evidence="9 10" key="1">
    <citation type="submission" date="2025-04" db="UniProtKB">
        <authorList>
            <consortium name="RefSeq"/>
        </authorList>
    </citation>
    <scope>IDENTIFICATION</scope>
</reference>
<keyword evidence="8" id="KW-1185">Reference proteome</keyword>
<dbReference type="RefSeq" id="XP_015604404.1">
    <property type="nucleotide sequence ID" value="XM_015748918.2"/>
</dbReference>
<dbReference type="RefSeq" id="XP_015604421.1">
    <property type="nucleotide sequence ID" value="XM_015748935.2"/>
</dbReference>
<feature type="transmembrane region" description="Helical" evidence="7">
    <location>
        <begin position="37"/>
        <end position="55"/>
    </location>
</feature>
<name>A0AAJ7C8C8_CEPCN</name>
<dbReference type="PANTHER" id="PTHR14274:SF1">
    <property type="entry name" value="SMALL INTEGRAL MEMBRANE PROTEIN 8"/>
    <property type="match status" value="1"/>
</dbReference>